<name>A0A9P9J7S8_9HYPO</name>
<dbReference type="AlphaFoldDB" id="A0A9P9J7S8"/>
<feature type="region of interest" description="Disordered" evidence="1">
    <location>
        <begin position="150"/>
        <end position="317"/>
    </location>
</feature>
<accession>A0A9P9J7S8</accession>
<feature type="compositionally biased region" description="Acidic residues" evidence="1">
    <location>
        <begin position="169"/>
        <end position="180"/>
    </location>
</feature>
<dbReference type="EMBL" id="JAGMUV010000007">
    <property type="protein sequence ID" value="KAH7148637.1"/>
    <property type="molecule type" value="Genomic_DNA"/>
</dbReference>
<feature type="compositionally biased region" description="Polar residues" evidence="1">
    <location>
        <begin position="508"/>
        <end position="519"/>
    </location>
</feature>
<comment type="caution">
    <text evidence="2">The sequence shown here is derived from an EMBL/GenBank/DDBJ whole genome shotgun (WGS) entry which is preliminary data.</text>
</comment>
<organism evidence="2 3">
    <name type="scientific">Dactylonectria macrodidyma</name>
    <dbReference type="NCBI Taxonomy" id="307937"/>
    <lineage>
        <taxon>Eukaryota</taxon>
        <taxon>Fungi</taxon>
        <taxon>Dikarya</taxon>
        <taxon>Ascomycota</taxon>
        <taxon>Pezizomycotina</taxon>
        <taxon>Sordariomycetes</taxon>
        <taxon>Hypocreomycetidae</taxon>
        <taxon>Hypocreales</taxon>
        <taxon>Nectriaceae</taxon>
        <taxon>Dactylonectria</taxon>
    </lineage>
</organism>
<feature type="compositionally biased region" description="Low complexity" evidence="1">
    <location>
        <begin position="181"/>
        <end position="193"/>
    </location>
</feature>
<keyword evidence="3" id="KW-1185">Reference proteome</keyword>
<feature type="region of interest" description="Disordered" evidence="1">
    <location>
        <begin position="100"/>
        <end position="134"/>
    </location>
</feature>
<evidence type="ECO:0000313" key="2">
    <source>
        <dbReference type="EMBL" id="KAH7148637.1"/>
    </source>
</evidence>
<feature type="compositionally biased region" description="Polar residues" evidence="1">
    <location>
        <begin position="208"/>
        <end position="222"/>
    </location>
</feature>
<feature type="compositionally biased region" description="Polar residues" evidence="1">
    <location>
        <begin position="465"/>
        <end position="474"/>
    </location>
</feature>
<sequence length="519" mass="55644">MVRFYHLLNIAAHFSLDLPRVEGSLFLPKLPALHLREPAATTTPEETHATNHCDGGSRFHQTLGLVKRLVREREVMLEVPETELYSLLDQIDILRDEVTGMLPSGSSTSISTDEPDNEPQSNSSGGPSQQSQIPSSTILGGAFIETSVTLSQESPGGSGSTVSAQDSTEQTDEELQEPPEETNAPNPTENLTEQTGEELQEPPEETNKSSSTSKLPNQTGAENQVPPEETKASSFTGELIEHTGAEHQVPPGETTAFSSINELIEHTAAEHQEPPEETYASSFIEEPTEHAGEEDEQLPDATNTFSPYGSLTEQTEDPISKTAQCVGVRQVSGLNPLRRDFNCATGTSAAINAQGQSPSMSTPLNLVDDLDQDLQTSATNFGVEESPQITTPVSLTVPTDLVQASSMALGESAVSKKTREFRTTVLTSTNTAKSTVTRTTTHTKFFYVPLASVHTRLGAGLARNATATPTPNSEDTSETPAIRLPVMKVPDTDTSADETRLSGFKTLSRPTNSVGEGTV</sequence>
<protein>
    <submittedName>
        <fullName evidence="2">Uncharacterized protein</fullName>
    </submittedName>
</protein>
<reference evidence="2" key="1">
    <citation type="journal article" date="2021" name="Nat. Commun.">
        <title>Genetic determinants of endophytism in the Arabidopsis root mycobiome.</title>
        <authorList>
            <person name="Mesny F."/>
            <person name="Miyauchi S."/>
            <person name="Thiergart T."/>
            <person name="Pickel B."/>
            <person name="Atanasova L."/>
            <person name="Karlsson M."/>
            <person name="Huettel B."/>
            <person name="Barry K.W."/>
            <person name="Haridas S."/>
            <person name="Chen C."/>
            <person name="Bauer D."/>
            <person name="Andreopoulos W."/>
            <person name="Pangilinan J."/>
            <person name="LaButti K."/>
            <person name="Riley R."/>
            <person name="Lipzen A."/>
            <person name="Clum A."/>
            <person name="Drula E."/>
            <person name="Henrissat B."/>
            <person name="Kohler A."/>
            <person name="Grigoriev I.V."/>
            <person name="Martin F.M."/>
            <person name="Hacquard S."/>
        </authorList>
    </citation>
    <scope>NUCLEOTIDE SEQUENCE</scope>
    <source>
        <strain evidence="2">MPI-CAGE-AT-0147</strain>
    </source>
</reference>
<feature type="compositionally biased region" description="Acidic residues" evidence="1">
    <location>
        <begin position="195"/>
        <end position="204"/>
    </location>
</feature>
<feature type="compositionally biased region" description="Low complexity" evidence="1">
    <location>
        <begin position="119"/>
        <end position="134"/>
    </location>
</feature>
<dbReference type="OrthoDB" id="5095623at2759"/>
<evidence type="ECO:0000313" key="3">
    <source>
        <dbReference type="Proteomes" id="UP000738349"/>
    </source>
</evidence>
<feature type="region of interest" description="Disordered" evidence="1">
    <location>
        <begin position="463"/>
        <end position="519"/>
    </location>
</feature>
<feature type="compositionally biased region" description="Polar residues" evidence="1">
    <location>
        <begin position="300"/>
        <end position="313"/>
    </location>
</feature>
<evidence type="ECO:0000256" key="1">
    <source>
        <dbReference type="SAM" id="MobiDB-lite"/>
    </source>
</evidence>
<feature type="compositionally biased region" description="Basic and acidic residues" evidence="1">
    <location>
        <begin position="263"/>
        <end position="274"/>
    </location>
</feature>
<proteinExistence type="predicted"/>
<feature type="compositionally biased region" description="Polar residues" evidence="1">
    <location>
        <begin position="150"/>
        <end position="168"/>
    </location>
</feature>
<dbReference type="Proteomes" id="UP000738349">
    <property type="component" value="Unassembled WGS sequence"/>
</dbReference>
<gene>
    <name evidence="2" type="ORF">EDB81DRAFT_469557</name>
</gene>